<keyword evidence="1" id="KW-1133">Transmembrane helix</keyword>
<evidence type="ECO:0000259" key="2">
    <source>
        <dbReference type="Pfam" id="PF02308"/>
    </source>
</evidence>
<feature type="transmembrane region" description="Helical" evidence="1">
    <location>
        <begin position="335"/>
        <end position="354"/>
    </location>
</feature>
<evidence type="ECO:0000313" key="5">
    <source>
        <dbReference type="Proteomes" id="UP000216991"/>
    </source>
</evidence>
<sequence>MVMLGESALARLLVPLAIGLLIGIERGWQQRRAAPGSRVAGLRTFGLFGLIGGLAGFASGAVTGGWAVAAVLLLGGAALVVIGYRRDRSPSATTEAAALVTLGLGWLAGQGWPLPALALAAVTAFLLSQRARLHGFVGGLGEADLQAFVRFAVIAGGLWPVLPDAAMGPMAAWNPRELWLVVVLVCAISFAGYALSRRLGPGRGLLATAAVGAIYSSTAVTAALAQRIGAEAAARPRLAAGIALASLVMFARVMLLVALLAPFALSGFVPVVAPGMLAALAMVFWLGQQAGAAPASAAPAGNPFALLPALGFALLVALVQLAVKWMQLRFGDAGVAVTLALAGALDVDAAIVALRGAPAEAITPMLAGAILALPVLLNTLLKLVVVLVSAGRAGGAAAGSLAAAAVAMLAGYGLVVSLGWLG</sequence>
<feature type="domain" description="DUF4010" evidence="3">
    <location>
        <begin position="183"/>
        <end position="388"/>
    </location>
</feature>
<dbReference type="Pfam" id="PF13194">
    <property type="entry name" value="DUF4010"/>
    <property type="match status" value="1"/>
</dbReference>
<feature type="transmembrane region" description="Helical" evidence="1">
    <location>
        <begin position="147"/>
        <end position="166"/>
    </location>
</feature>
<accession>A0A255YGJ0</accession>
<dbReference type="InterPro" id="IPR049177">
    <property type="entry name" value="MgtC_SapB_SrpB_YhiD_N"/>
</dbReference>
<feature type="transmembrane region" description="Helical" evidence="1">
    <location>
        <begin position="299"/>
        <end position="323"/>
    </location>
</feature>
<feature type="transmembrane region" description="Helical" evidence="1">
    <location>
        <begin position="238"/>
        <end position="261"/>
    </location>
</feature>
<organism evidence="4 5">
    <name type="scientific">Sandarakinorhabdus cyanobacteriorum</name>
    <dbReference type="NCBI Taxonomy" id="1981098"/>
    <lineage>
        <taxon>Bacteria</taxon>
        <taxon>Pseudomonadati</taxon>
        <taxon>Pseudomonadota</taxon>
        <taxon>Alphaproteobacteria</taxon>
        <taxon>Sphingomonadales</taxon>
        <taxon>Sphingosinicellaceae</taxon>
        <taxon>Sandarakinorhabdus</taxon>
    </lineage>
</organism>
<gene>
    <name evidence="4" type="ORF">CHU93_09305</name>
</gene>
<reference evidence="4 5" key="1">
    <citation type="submission" date="2017-07" db="EMBL/GenBank/DDBJ databases">
        <title>Sandarakinorhabdus cyanobacteriorum sp. nov., a novel bacterium isolated from cyanobacterial aggregates in a eutrophic lake.</title>
        <authorList>
            <person name="Cai H."/>
        </authorList>
    </citation>
    <scope>NUCLEOTIDE SEQUENCE [LARGE SCALE GENOMIC DNA]</scope>
    <source>
        <strain evidence="4 5">TH057</strain>
    </source>
</reference>
<dbReference type="Pfam" id="PF02308">
    <property type="entry name" value="MgtC"/>
    <property type="match status" value="1"/>
</dbReference>
<protein>
    <submittedName>
        <fullName evidence="4">Uncharacterized protein</fullName>
    </submittedName>
</protein>
<dbReference type="PANTHER" id="PTHR39084:SF1">
    <property type="entry name" value="DUF4010 DOMAIN-CONTAINING PROTEIN"/>
    <property type="match status" value="1"/>
</dbReference>
<feature type="transmembrane region" description="Helical" evidence="1">
    <location>
        <begin position="64"/>
        <end position="84"/>
    </location>
</feature>
<feature type="domain" description="MgtC/SapB/SrpB/YhiD N-terminal" evidence="2">
    <location>
        <begin position="12"/>
        <end position="135"/>
    </location>
</feature>
<keyword evidence="5" id="KW-1185">Reference proteome</keyword>
<keyword evidence="1" id="KW-0472">Membrane</keyword>
<feature type="transmembrane region" description="Helical" evidence="1">
    <location>
        <begin position="396"/>
        <end position="421"/>
    </location>
</feature>
<name>A0A255YGJ0_9SPHN</name>
<feature type="transmembrane region" description="Helical" evidence="1">
    <location>
        <begin position="12"/>
        <end position="28"/>
    </location>
</feature>
<feature type="transmembrane region" description="Helical" evidence="1">
    <location>
        <begin position="178"/>
        <end position="195"/>
    </location>
</feature>
<evidence type="ECO:0000313" key="4">
    <source>
        <dbReference type="EMBL" id="OYQ28298.1"/>
    </source>
</evidence>
<evidence type="ECO:0000259" key="3">
    <source>
        <dbReference type="Pfam" id="PF13194"/>
    </source>
</evidence>
<dbReference type="AlphaFoldDB" id="A0A255YGJ0"/>
<dbReference type="Proteomes" id="UP000216991">
    <property type="component" value="Unassembled WGS sequence"/>
</dbReference>
<feature type="transmembrane region" description="Helical" evidence="1">
    <location>
        <begin position="366"/>
        <end position="390"/>
    </location>
</feature>
<dbReference type="OrthoDB" id="9813718at2"/>
<evidence type="ECO:0000256" key="1">
    <source>
        <dbReference type="SAM" id="Phobius"/>
    </source>
</evidence>
<feature type="transmembrane region" description="Helical" evidence="1">
    <location>
        <begin position="40"/>
        <end position="58"/>
    </location>
</feature>
<feature type="transmembrane region" description="Helical" evidence="1">
    <location>
        <begin position="267"/>
        <end position="287"/>
    </location>
</feature>
<dbReference type="InterPro" id="IPR025105">
    <property type="entry name" value="DUF4010"/>
</dbReference>
<feature type="transmembrane region" description="Helical" evidence="1">
    <location>
        <begin position="207"/>
        <end position="226"/>
    </location>
</feature>
<dbReference type="PANTHER" id="PTHR39084">
    <property type="entry name" value="MEMBRANE PROTEIN-RELATED"/>
    <property type="match status" value="1"/>
</dbReference>
<feature type="transmembrane region" description="Helical" evidence="1">
    <location>
        <begin position="96"/>
        <end position="127"/>
    </location>
</feature>
<proteinExistence type="predicted"/>
<dbReference type="EMBL" id="NOXT01000110">
    <property type="protein sequence ID" value="OYQ28298.1"/>
    <property type="molecule type" value="Genomic_DNA"/>
</dbReference>
<keyword evidence="1" id="KW-0812">Transmembrane</keyword>
<comment type="caution">
    <text evidence="4">The sequence shown here is derived from an EMBL/GenBank/DDBJ whole genome shotgun (WGS) entry which is preliminary data.</text>
</comment>